<dbReference type="PROSITE" id="PS01209">
    <property type="entry name" value="LDLRA_1"/>
    <property type="match status" value="1"/>
</dbReference>
<proteinExistence type="predicted"/>
<dbReference type="PANTHER" id="PTHR20967">
    <property type="entry name" value="PROHORMONE-4"/>
    <property type="match status" value="1"/>
</dbReference>
<keyword evidence="2" id="KW-0862">Zinc</keyword>
<dbReference type="CDD" id="cd00112">
    <property type="entry name" value="LDLa"/>
    <property type="match status" value="1"/>
</dbReference>
<dbReference type="SUPFAM" id="SSF57424">
    <property type="entry name" value="LDL receptor-like module"/>
    <property type="match status" value="1"/>
</dbReference>
<dbReference type="PROSITE" id="PS50158">
    <property type="entry name" value="ZF_CCHC"/>
    <property type="match status" value="1"/>
</dbReference>
<feature type="coiled-coil region" evidence="4">
    <location>
        <begin position="395"/>
        <end position="422"/>
    </location>
</feature>
<evidence type="ECO:0000256" key="4">
    <source>
        <dbReference type="SAM" id="Coils"/>
    </source>
</evidence>
<protein>
    <recommendedName>
        <fullName evidence="5">CCHC-type domain-containing protein</fullName>
    </recommendedName>
</protein>
<dbReference type="Gene3D" id="1.20.120.20">
    <property type="entry name" value="Apolipoprotein"/>
    <property type="match status" value="1"/>
</dbReference>
<dbReference type="InterPro" id="IPR041588">
    <property type="entry name" value="Integrase_H2C2"/>
</dbReference>
<keyword evidence="2" id="KW-0863">Zinc-finger</keyword>
<feature type="coiled-coil region" evidence="4">
    <location>
        <begin position="504"/>
        <end position="531"/>
    </location>
</feature>
<dbReference type="EMBL" id="JAPWTJ010000033">
    <property type="protein sequence ID" value="KAJ8984508.1"/>
    <property type="molecule type" value="Genomic_DNA"/>
</dbReference>
<evidence type="ECO:0000313" key="6">
    <source>
        <dbReference type="EMBL" id="KAJ8984508.1"/>
    </source>
</evidence>
<dbReference type="Gene3D" id="2.40.70.10">
    <property type="entry name" value="Acid Proteases"/>
    <property type="match status" value="1"/>
</dbReference>
<dbReference type="Pfam" id="PF17921">
    <property type="entry name" value="Integrase_H2C2"/>
    <property type="match status" value="1"/>
</dbReference>
<keyword evidence="7" id="KW-1185">Reference proteome</keyword>
<dbReference type="PANTHER" id="PTHR20967:SF0">
    <property type="entry name" value="PROHORMONE-4"/>
    <property type="match status" value="1"/>
</dbReference>
<keyword evidence="1" id="KW-1015">Disulfide bond</keyword>
<dbReference type="InterPro" id="IPR036875">
    <property type="entry name" value="Znf_CCHC_sf"/>
</dbReference>
<dbReference type="InterPro" id="IPR023415">
    <property type="entry name" value="LDLR_class-A_CS"/>
</dbReference>
<gene>
    <name evidence="6" type="ORF">NQ317_010979</name>
</gene>
<dbReference type="InterPro" id="IPR021109">
    <property type="entry name" value="Peptidase_aspartic_dom_sf"/>
</dbReference>
<name>A0ABQ9K288_9CUCU</name>
<dbReference type="Pfam" id="PF14893">
    <property type="entry name" value="PNMA"/>
    <property type="match status" value="1"/>
</dbReference>
<keyword evidence="2" id="KW-0479">Metal-binding</keyword>
<evidence type="ECO:0000313" key="7">
    <source>
        <dbReference type="Proteomes" id="UP001162164"/>
    </source>
</evidence>
<evidence type="ECO:0000256" key="1">
    <source>
        <dbReference type="ARBA" id="ARBA00023157"/>
    </source>
</evidence>
<evidence type="ECO:0000259" key="5">
    <source>
        <dbReference type="PROSITE" id="PS50158"/>
    </source>
</evidence>
<dbReference type="Gene3D" id="1.10.340.70">
    <property type="match status" value="1"/>
</dbReference>
<dbReference type="Pfam" id="PF13650">
    <property type="entry name" value="Asp_protease_2"/>
    <property type="match status" value="1"/>
</dbReference>
<dbReference type="SUPFAM" id="SSF58113">
    <property type="entry name" value="Apolipoprotein A-I"/>
    <property type="match status" value="1"/>
</dbReference>
<keyword evidence="4" id="KW-0175">Coiled coil</keyword>
<comment type="caution">
    <text evidence="6">The sequence shown here is derived from an EMBL/GenBank/DDBJ whole genome shotgun (WGS) entry which is preliminary data.</text>
</comment>
<dbReference type="Pfam" id="PF00057">
    <property type="entry name" value="Ldl_recept_a"/>
    <property type="match status" value="1"/>
</dbReference>
<dbReference type="PROSITE" id="PS50068">
    <property type="entry name" value="LDLRA_2"/>
    <property type="match status" value="1"/>
</dbReference>
<sequence>MSKSLIGKSCDQMFPANIGVNQVVNQPISEACHPYEPFKCPGDGNCISIQYLCDGAPDCPDGYDEDSRLCTAAKRPPVEETGSFLKSLLASHGPNYLEKLFGSKARDALKPLGGVDKVAIALSEAEFKHEERSFMPVITRTKKAEMEESIKQVMDMMREMKSGQDEMKMDIKQGQEEMKQGQDAIKEEMKQGQDAIKEEMKQCQDEMKSAQEAMKNEVTRQLQDQGNKIDQQVSEILTNMKTEMHTRFEYMEKVVEETVEEFKNEVDKEITDLNNKIDNGLVDVKKEIDILKRKCESQKFGAVKMDEDYHHSSKIKPPTYDGKTSWQTYMKQFDAAANVNNWSESEKATALIVSLRGDALEILQTLNEDQHKNYEDLVLQLEMRFGDKHLQQVYQAQLKGRNQRINENLQQYEADIARLVYLAYPTAPRDFIEQLAVQVFIDGIRDCETQQALRLARCKKLNEVLAYALEFEAAKQASRGHTRIRQIRTRTPEREYRSNNTYNRSNFKDDVENLRQNIKDIQTSLENIVEQADRRNQATSFRRRIPLECWNCGEKGHIRPCCPKVNSSSSMTSQGPGKRQLSSFPGQKLTRFYQAPLSKIKVSRLRNDGTSLVAYGKVCGRECRMVIDTGSYHTIVKPNILAHCRMKQSTNNLVLETAGGETLPVIGVHEAEFQLGGTVFHHEVFVANIRDDVLMGLELMEKHGFKLNLQERLIKIGQDEIIMPRSDKTVSSHCRRTAVVNGDNWETKKLREEQQNDVDIKPFIAWKEEGTRPEWKDISNKSTTLKGYWAIWDSLIVEDGILKRLWENTDGKEIRKQIVLPRARVNEVLQEVHGGVGGGHFGVNKTLNKVRERFYWLRSRADVEDWCRRCAECASSKGPRTRSRGQMKQYNLDRYTNLNIFVLEFSRLESQTIEDFGAALHLMRSDLEHLRSVFMAVENGDLGMLKSLGIKDSEIGDVKFFLEKLVNTGFLD</sequence>
<dbReference type="Gene3D" id="4.10.400.10">
    <property type="entry name" value="Low-density Lipoprotein Receptor"/>
    <property type="match status" value="1"/>
</dbReference>
<dbReference type="Proteomes" id="UP001162164">
    <property type="component" value="Unassembled WGS sequence"/>
</dbReference>
<feature type="domain" description="CCHC-type" evidence="5">
    <location>
        <begin position="549"/>
        <end position="564"/>
    </location>
</feature>
<dbReference type="InterPro" id="IPR048270">
    <property type="entry name" value="PNMA_C"/>
</dbReference>
<evidence type="ECO:0000256" key="2">
    <source>
        <dbReference type="PROSITE-ProRule" id="PRU00047"/>
    </source>
</evidence>
<dbReference type="SUPFAM" id="SSF50630">
    <property type="entry name" value="Acid proteases"/>
    <property type="match status" value="1"/>
</dbReference>
<dbReference type="InterPro" id="IPR053103">
    <property type="entry name" value="IDLSRF-like_peptide"/>
</dbReference>
<dbReference type="SUPFAM" id="SSF57756">
    <property type="entry name" value="Retrovirus zinc finger-like domains"/>
    <property type="match status" value="1"/>
</dbReference>
<dbReference type="InterPro" id="IPR036055">
    <property type="entry name" value="LDL_receptor-like_sf"/>
</dbReference>
<comment type="caution">
    <text evidence="3">Lacks conserved residue(s) required for the propagation of feature annotation.</text>
</comment>
<dbReference type="InterPro" id="IPR001878">
    <property type="entry name" value="Znf_CCHC"/>
</dbReference>
<organism evidence="6 7">
    <name type="scientific">Molorchus minor</name>
    <dbReference type="NCBI Taxonomy" id="1323400"/>
    <lineage>
        <taxon>Eukaryota</taxon>
        <taxon>Metazoa</taxon>
        <taxon>Ecdysozoa</taxon>
        <taxon>Arthropoda</taxon>
        <taxon>Hexapoda</taxon>
        <taxon>Insecta</taxon>
        <taxon>Pterygota</taxon>
        <taxon>Neoptera</taxon>
        <taxon>Endopterygota</taxon>
        <taxon>Coleoptera</taxon>
        <taxon>Polyphaga</taxon>
        <taxon>Cucujiformia</taxon>
        <taxon>Chrysomeloidea</taxon>
        <taxon>Cerambycidae</taxon>
        <taxon>Lamiinae</taxon>
        <taxon>Monochamini</taxon>
        <taxon>Molorchus</taxon>
    </lineage>
</organism>
<dbReference type="SMART" id="SM00192">
    <property type="entry name" value="LDLa"/>
    <property type="match status" value="1"/>
</dbReference>
<feature type="coiled-coil region" evidence="4">
    <location>
        <begin position="171"/>
        <end position="220"/>
    </location>
</feature>
<accession>A0ABQ9K288</accession>
<dbReference type="InterPro" id="IPR002172">
    <property type="entry name" value="LDrepeatLR_classA_rpt"/>
</dbReference>
<evidence type="ECO:0000256" key="3">
    <source>
        <dbReference type="PROSITE-ProRule" id="PRU00124"/>
    </source>
</evidence>
<reference evidence="6" key="1">
    <citation type="journal article" date="2023" name="Insect Mol. Biol.">
        <title>Genome sequencing provides insights into the evolution of gene families encoding plant cell wall-degrading enzymes in longhorned beetles.</title>
        <authorList>
            <person name="Shin N.R."/>
            <person name="Okamura Y."/>
            <person name="Kirsch R."/>
            <person name="Pauchet Y."/>
        </authorList>
    </citation>
    <scope>NUCLEOTIDE SEQUENCE</scope>
    <source>
        <strain evidence="6">MMC_N1</strain>
    </source>
</reference>